<organism evidence="1">
    <name type="scientific">uncultured marine microorganism HF4000_APKG2J17</name>
    <dbReference type="NCBI Taxonomy" id="455546"/>
    <lineage>
        <taxon>unclassified sequences</taxon>
        <taxon>environmental samples</taxon>
    </lineage>
</organism>
<accession>B3T6K0</accession>
<dbReference type="EMBL" id="EU016624">
    <property type="protein sequence ID" value="ABZ08209.1"/>
    <property type="molecule type" value="Genomic_DNA"/>
</dbReference>
<dbReference type="Pfam" id="PF10098">
    <property type="entry name" value="DUF2336"/>
    <property type="match status" value="1"/>
</dbReference>
<dbReference type="InterPro" id="IPR019285">
    <property type="entry name" value="DUF2336"/>
</dbReference>
<protein>
    <recommendedName>
        <fullName evidence="2">DUF2336 domain-containing protein</fullName>
    </recommendedName>
</protein>
<evidence type="ECO:0000313" key="1">
    <source>
        <dbReference type="EMBL" id="ABZ08209.1"/>
    </source>
</evidence>
<gene>
    <name evidence="1" type="ORF">ALOHA_HF4000APKG2J17ctg1g16</name>
</gene>
<evidence type="ECO:0008006" key="2">
    <source>
        <dbReference type="Google" id="ProtNLM"/>
    </source>
</evidence>
<sequence>MQDEDLIEVIRHRTQEHHLAISVRRTVSEEVADALVETGDESVITTLLKNSGASLSLATMKFLVEESKRVDSFQEPILSRDDLEPALAKHMYLWVSAALRKFILDNFEFDQTVLDDLLEKTAQEAVSETPSRSDELAKEIESEGLGLANMMIRALKDGEVFLFEAMFRRLTGLRNILIKRIMFEPGGEGLAIACKATGISAKDFSTIYVLSRLSSPEASAIDNGETQRILEFYDSVSERVAKDVLTRWRRDVDYLKAIRDLTVGP</sequence>
<proteinExistence type="predicted"/>
<dbReference type="AlphaFoldDB" id="B3T6K0"/>
<reference evidence="1" key="1">
    <citation type="journal article" date="2008" name="ISME J.">
        <title>Genomic patterns of recombination, clonal divergence and environment in marine microbial populations.</title>
        <authorList>
            <person name="Konstantinidis K.T."/>
            <person name="Delong E.F."/>
        </authorList>
    </citation>
    <scope>NUCLEOTIDE SEQUENCE</scope>
</reference>
<name>B3T6K0_9ZZZZ</name>